<dbReference type="SUPFAM" id="SSF52402">
    <property type="entry name" value="Adenine nucleotide alpha hydrolases-like"/>
    <property type="match status" value="1"/>
</dbReference>
<dbReference type="Pfam" id="PF06508">
    <property type="entry name" value="QueC"/>
    <property type="match status" value="1"/>
</dbReference>
<dbReference type="AlphaFoldDB" id="A0A2M7GWG5"/>
<evidence type="ECO:0000256" key="2">
    <source>
        <dbReference type="ARBA" id="ARBA00022598"/>
    </source>
</evidence>
<feature type="binding site" evidence="10">
    <location>
        <position position="210"/>
    </location>
    <ligand>
        <name>Zn(2+)</name>
        <dbReference type="ChEBI" id="CHEBI:29105"/>
    </ligand>
</feature>
<evidence type="ECO:0000256" key="5">
    <source>
        <dbReference type="ARBA" id="ARBA00022833"/>
    </source>
</evidence>
<comment type="pathway">
    <text evidence="1 10">Purine metabolism; 7-cyano-7-deazaguanine biosynthesis.</text>
</comment>
<evidence type="ECO:0000313" key="11">
    <source>
        <dbReference type="EMBL" id="PIW31741.1"/>
    </source>
</evidence>
<evidence type="ECO:0000313" key="12">
    <source>
        <dbReference type="Proteomes" id="UP000230025"/>
    </source>
</evidence>
<gene>
    <name evidence="10 11" type="primary">queC</name>
    <name evidence="11" type="ORF">COW28_06875</name>
</gene>
<keyword evidence="3 10" id="KW-0479">Metal-binding</keyword>
<keyword evidence="10" id="KW-0671">Queuosine biosynthesis</keyword>
<feature type="binding site" evidence="10">
    <location>
        <position position="213"/>
    </location>
    <ligand>
        <name>Zn(2+)</name>
        <dbReference type="ChEBI" id="CHEBI:29105"/>
    </ligand>
</feature>
<sequence>MKKAIILLSGGIDSSTTLYLAKSQGYQPTALIFDYHQRHKKEIESAKKIAKSAPSSYKLVKISFPEGGSSLLDPNLPLRLHPHLPPGASLPSRGRIEERGREKIPFTYVPARNIIFLSYALSCAETWGSRAIFIGANQVDYSGYPDCRASFIAAFNRMVKEGTKSKNIKVIAPLMKMNKGEIIKLGMKLGVPYHLTWSCYEGKEKPCLKCDSCKFRLKGFREAGITDPLLFNHRGTENTEKKLPRNHEI</sequence>
<dbReference type="EMBL" id="PFFY01000323">
    <property type="protein sequence ID" value="PIW31741.1"/>
    <property type="molecule type" value="Genomic_DNA"/>
</dbReference>
<dbReference type="EC" id="6.3.4.20" evidence="8 10"/>
<dbReference type="UniPathway" id="UPA00391"/>
<feature type="binding site" evidence="10">
    <location>
        <position position="207"/>
    </location>
    <ligand>
        <name>Zn(2+)</name>
        <dbReference type="ChEBI" id="CHEBI:29105"/>
    </ligand>
</feature>
<dbReference type="CDD" id="cd01995">
    <property type="entry name" value="QueC-like"/>
    <property type="match status" value="1"/>
</dbReference>
<dbReference type="NCBIfam" id="TIGR00364">
    <property type="entry name" value="7-cyano-7-deazaguanine synthase QueC"/>
    <property type="match status" value="1"/>
</dbReference>
<reference evidence="12" key="1">
    <citation type="submission" date="2017-09" db="EMBL/GenBank/DDBJ databases">
        <title>Depth-based differentiation of microbial function through sediment-hosted aquifers and enrichment of novel symbionts in the deep terrestrial subsurface.</title>
        <authorList>
            <person name="Probst A.J."/>
            <person name="Ladd B."/>
            <person name="Jarett J.K."/>
            <person name="Geller-Mcgrath D.E."/>
            <person name="Sieber C.M.K."/>
            <person name="Emerson J.B."/>
            <person name="Anantharaman K."/>
            <person name="Thomas B.C."/>
            <person name="Malmstrom R."/>
            <person name="Stieglmeier M."/>
            <person name="Klingl A."/>
            <person name="Woyke T."/>
            <person name="Ryan C.M."/>
            <person name="Banfield J.F."/>
        </authorList>
    </citation>
    <scope>NUCLEOTIDE SEQUENCE [LARGE SCALE GENOMIC DNA]</scope>
</reference>
<keyword evidence="4 10" id="KW-0547">Nucleotide-binding</keyword>
<evidence type="ECO:0000256" key="8">
    <source>
        <dbReference type="ARBA" id="ARBA00039149"/>
    </source>
</evidence>
<dbReference type="PANTHER" id="PTHR42914">
    <property type="entry name" value="7-CYANO-7-DEAZAGUANINE SYNTHASE"/>
    <property type="match status" value="1"/>
</dbReference>
<dbReference type="Proteomes" id="UP000230025">
    <property type="component" value="Unassembled WGS sequence"/>
</dbReference>
<evidence type="ECO:0000256" key="1">
    <source>
        <dbReference type="ARBA" id="ARBA00005061"/>
    </source>
</evidence>
<keyword evidence="5 10" id="KW-0862">Zinc</keyword>
<keyword evidence="6 10" id="KW-0067">ATP-binding</keyword>
<keyword evidence="2 10" id="KW-0436">Ligase</keyword>
<comment type="cofactor">
    <cofactor evidence="10">
        <name>Zn(2+)</name>
        <dbReference type="ChEBI" id="CHEBI:29105"/>
    </cofactor>
    <text evidence="10">Binds 1 zinc ion per subunit.</text>
</comment>
<dbReference type="GO" id="GO:0008616">
    <property type="term" value="P:tRNA queuosine(34) biosynthetic process"/>
    <property type="evidence" value="ECO:0007669"/>
    <property type="project" value="UniProtKB-UniRule"/>
</dbReference>
<evidence type="ECO:0000256" key="10">
    <source>
        <dbReference type="HAMAP-Rule" id="MF_01633"/>
    </source>
</evidence>
<dbReference type="GO" id="GO:0016879">
    <property type="term" value="F:ligase activity, forming carbon-nitrogen bonds"/>
    <property type="evidence" value="ECO:0007669"/>
    <property type="project" value="UniProtKB-UniRule"/>
</dbReference>
<comment type="similarity">
    <text evidence="7 10">Belongs to the QueC family.</text>
</comment>
<feature type="binding site" evidence="10">
    <location>
        <begin position="8"/>
        <end position="18"/>
    </location>
    <ligand>
        <name>ATP</name>
        <dbReference type="ChEBI" id="CHEBI:30616"/>
    </ligand>
</feature>
<organism evidence="11 12">
    <name type="scientific">bacterium (Candidatus Ratteibacteria) CG15_BIG_FIL_POST_REV_8_21_14_020_41_12</name>
    <dbReference type="NCBI Taxonomy" id="2014291"/>
    <lineage>
        <taxon>Bacteria</taxon>
        <taxon>Candidatus Ratteibacteria</taxon>
    </lineage>
</organism>
<dbReference type="GO" id="GO:0008270">
    <property type="term" value="F:zinc ion binding"/>
    <property type="evidence" value="ECO:0007669"/>
    <property type="project" value="UniProtKB-UniRule"/>
</dbReference>
<accession>A0A2M7GWG5</accession>
<evidence type="ECO:0000256" key="3">
    <source>
        <dbReference type="ARBA" id="ARBA00022723"/>
    </source>
</evidence>
<comment type="function">
    <text evidence="10">Catalyzes the ATP-dependent conversion of 7-carboxy-7-deazaguanine (CDG) to 7-cyano-7-deazaguanine (preQ(0)).</text>
</comment>
<dbReference type="GO" id="GO:0005524">
    <property type="term" value="F:ATP binding"/>
    <property type="evidence" value="ECO:0007669"/>
    <property type="project" value="UniProtKB-UniRule"/>
</dbReference>
<proteinExistence type="inferred from homology"/>
<evidence type="ECO:0000256" key="4">
    <source>
        <dbReference type="ARBA" id="ARBA00022741"/>
    </source>
</evidence>
<evidence type="ECO:0000256" key="6">
    <source>
        <dbReference type="ARBA" id="ARBA00022840"/>
    </source>
</evidence>
<dbReference type="Gene3D" id="3.40.50.620">
    <property type="entry name" value="HUPs"/>
    <property type="match status" value="1"/>
</dbReference>
<comment type="catalytic activity">
    <reaction evidence="9 10">
        <text>7-carboxy-7-carbaguanine + NH4(+) + 2 ATP = 7-cyano-7-carbaguanine + 2 AMP + 2 diphosphate + 2 H(+)</text>
        <dbReference type="Rhea" id="RHEA:27982"/>
        <dbReference type="ChEBI" id="CHEBI:15378"/>
        <dbReference type="ChEBI" id="CHEBI:28938"/>
        <dbReference type="ChEBI" id="CHEBI:30616"/>
        <dbReference type="ChEBI" id="CHEBI:33019"/>
        <dbReference type="ChEBI" id="CHEBI:45075"/>
        <dbReference type="ChEBI" id="CHEBI:61036"/>
        <dbReference type="ChEBI" id="CHEBI:456215"/>
        <dbReference type="EC" id="6.3.4.20"/>
    </reaction>
</comment>
<name>A0A2M7GWG5_9BACT</name>
<dbReference type="InterPro" id="IPR018317">
    <property type="entry name" value="QueC"/>
</dbReference>
<dbReference type="PANTHER" id="PTHR42914:SF1">
    <property type="entry name" value="7-CYANO-7-DEAZAGUANINE SYNTHASE"/>
    <property type="match status" value="1"/>
</dbReference>
<dbReference type="HAMAP" id="MF_01633">
    <property type="entry name" value="QueC"/>
    <property type="match status" value="1"/>
</dbReference>
<feature type="binding site" evidence="10">
    <location>
        <position position="199"/>
    </location>
    <ligand>
        <name>Zn(2+)</name>
        <dbReference type="ChEBI" id="CHEBI:29105"/>
    </ligand>
</feature>
<evidence type="ECO:0000256" key="7">
    <source>
        <dbReference type="ARBA" id="ARBA00037993"/>
    </source>
</evidence>
<comment type="caution">
    <text evidence="11">The sequence shown here is derived from an EMBL/GenBank/DDBJ whole genome shotgun (WGS) entry which is preliminary data.</text>
</comment>
<protein>
    <recommendedName>
        <fullName evidence="8 10">7-cyano-7-deazaguanine synthase</fullName>
        <ecNumber evidence="8 10">6.3.4.20</ecNumber>
    </recommendedName>
    <alternativeName>
        <fullName evidence="10">7-cyano-7-carbaguanine synthase</fullName>
    </alternativeName>
    <alternativeName>
        <fullName evidence="10">PreQ(0) synthase</fullName>
    </alternativeName>
    <alternativeName>
        <fullName evidence="10">Queuosine biosynthesis protein QueC</fullName>
    </alternativeName>
</protein>
<evidence type="ECO:0000256" key="9">
    <source>
        <dbReference type="ARBA" id="ARBA00047890"/>
    </source>
</evidence>
<dbReference type="InterPro" id="IPR014729">
    <property type="entry name" value="Rossmann-like_a/b/a_fold"/>
</dbReference>
<dbReference type="PIRSF" id="PIRSF006293">
    <property type="entry name" value="ExsB"/>
    <property type="match status" value="1"/>
</dbReference>